<evidence type="ECO:0000259" key="11">
    <source>
        <dbReference type="PROSITE" id="PS50929"/>
    </source>
</evidence>
<evidence type="ECO:0000256" key="1">
    <source>
        <dbReference type="ARBA" id="ARBA00004651"/>
    </source>
</evidence>
<dbReference type="InterPro" id="IPR039421">
    <property type="entry name" value="Type_1_exporter"/>
</dbReference>
<dbReference type="CDD" id="cd18542">
    <property type="entry name" value="ABC_6TM_YknU_like"/>
    <property type="match status" value="1"/>
</dbReference>
<dbReference type="Gene3D" id="1.20.1560.10">
    <property type="entry name" value="ABC transporter type 1, transmembrane domain"/>
    <property type="match status" value="1"/>
</dbReference>
<name>A0A4R3MGI1_9FIRM</name>
<evidence type="ECO:0000313" key="13">
    <source>
        <dbReference type="Proteomes" id="UP000294902"/>
    </source>
</evidence>
<dbReference type="PANTHER" id="PTHR43394:SF1">
    <property type="entry name" value="ATP-BINDING CASSETTE SUB-FAMILY B MEMBER 10, MITOCHONDRIAL"/>
    <property type="match status" value="1"/>
</dbReference>
<dbReference type="EMBL" id="SMAL01000009">
    <property type="protein sequence ID" value="TCT13075.1"/>
    <property type="molecule type" value="Genomic_DNA"/>
</dbReference>
<feature type="domain" description="ABC transmembrane type-1" evidence="11">
    <location>
        <begin position="16"/>
        <end position="298"/>
    </location>
</feature>
<feature type="transmembrane region" description="Helical" evidence="9">
    <location>
        <begin position="123"/>
        <end position="149"/>
    </location>
</feature>
<feature type="transmembrane region" description="Helical" evidence="9">
    <location>
        <begin position="245"/>
        <end position="263"/>
    </location>
</feature>
<evidence type="ECO:0000256" key="9">
    <source>
        <dbReference type="SAM" id="Phobius"/>
    </source>
</evidence>
<dbReference type="PROSITE" id="PS50929">
    <property type="entry name" value="ABC_TM1F"/>
    <property type="match status" value="1"/>
</dbReference>
<dbReference type="PROSITE" id="PS50893">
    <property type="entry name" value="ABC_TRANSPORTER_2"/>
    <property type="match status" value="1"/>
</dbReference>
<dbReference type="GO" id="GO:0005524">
    <property type="term" value="F:ATP binding"/>
    <property type="evidence" value="ECO:0007669"/>
    <property type="project" value="UniProtKB-KW"/>
</dbReference>
<evidence type="ECO:0000256" key="3">
    <source>
        <dbReference type="ARBA" id="ARBA00022475"/>
    </source>
</evidence>
<keyword evidence="13" id="KW-1185">Reference proteome</keyword>
<reference evidence="12 13" key="1">
    <citation type="submission" date="2019-03" db="EMBL/GenBank/DDBJ databases">
        <title>Genomic Encyclopedia of Type Strains, Phase IV (KMG-IV): sequencing the most valuable type-strain genomes for metagenomic binning, comparative biology and taxonomic classification.</title>
        <authorList>
            <person name="Goeker M."/>
        </authorList>
    </citation>
    <scope>NUCLEOTIDE SEQUENCE [LARGE SCALE GENOMIC DNA]</scope>
    <source>
        <strain evidence="12 13">DSM 24629</strain>
    </source>
</reference>
<feature type="transmembrane region" description="Helical" evidence="9">
    <location>
        <begin position="269"/>
        <end position="286"/>
    </location>
</feature>
<keyword evidence="3" id="KW-1003">Cell membrane</keyword>
<dbReference type="Gene3D" id="3.40.50.300">
    <property type="entry name" value="P-loop containing nucleotide triphosphate hydrolases"/>
    <property type="match status" value="1"/>
</dbReference>
<evidence type="ECO:0000256" key="5">
    <source>
        <dbReference type="ARBA" id="ARBA00022741"/>
    </source>
</evidence>
<keyword evidence="7 9" id="KW-1133">Transmembrane helix</keyword>
<keyword evidence="2" id="KW-0813">Transport</keyword>
<evidence type="ECO:0000256" key="7">
    <source>
        <dbReference type="ARBA" id="ARBA00022989"/>
    </source>
</evidence>
<dbReference type="GO" id="GO:0016887">
    <property type="term" value="F:ATP hydrolysis activity"/>
    <property type="evidence" value="ECO:0007669"/>
    <property type="project" value="InterPro"/>
</dbReference>
<keyword evidence="5" id="KW-0547">Nucleotide-binding</keyword>
<keyword evidence="8 9" id="KW-0472">Membrane</keyword>
<feature type="transmembrane region" description="Helical" evidence="9">
    <location>
        <begin position="155"/>
        <end position="173"/>
    </location>
</feature>
<sequence length="579" mass="65872">MNLIVRYMKKYWHYYLIGVIVLILSVGLDLFTPIITQRIIDDVIIEGQLHIFRGLITVLIAITIGRAILGYIKELVFDFAGINLVYKLRKELFDHIQSLSIDFFETRNTGELMARIKEDAEKVWFAVSFGLMLLIELSLYFILVIIIMVNISPRLALISIIITPIIGFLARKLENNIGETYEKISEENANLNTIAQENVSGMRLVKAFAREKYEIKKFLKSNHKYYNLNMEQASIYSKFFPKMQFIAELLPITVVVFGGYIVINEQLTIGTLVAFIGYMYMLIWPMKMIGWLSNVFAEAFASGKKISAILEEKPKINNVVNPLNPTIKGVIEFKNVSLTIDKTSVLKDINFKIDKGKTIGIMGETGSGKTSIINLLLRFYDSTEGSILIDGIDAKTIELYTLRKNISIVMQDGFLFSDTIEENIEFGSKGLITKEEIIETSKKAQSFEFIDKMENKFLTVIGEKGIGLSGGQKQRISITRALAKKSPILVFDDATSSLDMETENKIQKEMDKINGITKIIIAHRIASVKNADEIIILQNGKIVERGNHRELLDRRGIYYTTYKQQYEEQEELGSEELCQ</sequence>
<accession>A0A4R3MGI1</accession>
<dbReference type="InterPro" id="IPR027417">
    <property type="entry name" value="P-loop_NTPase"/>
</dbReference>
<feature type="transmembrane region" description="Helical" evidence="9">
    <location>
        <begin position="51"/>
        <end position="69"/>
    </location>
</feature>
<dbReference type="InterPro" id="IPR011527">
    <property type="entry name" value="ABC1_TM_dom"/>
</dbReference>
<keyword evidence="6 12" id="KW-0067">ATP-binding</keyword>
<feature type="domain" description="ABC transporter" evidence="10">
    <location>
        <begin position="331"/>
        <end position="564"/>
    </location>
</feature>
<organism evidence="12 13">
    <name type="scientific">Natranaerovirga pectinivora</name>
    <dbReference type="NCBI Taxonomy" id="682400"/>
    <lineage>
        <taxon>Bacteria</taxon>
        <taxon>Bacillati</taxon>
        <taxon>Bacillota</taxon>
        <taxon>Clostridia</taxon>
        <taxon>Lachnospirales</taxon>
        <taxon>Natranaerovirgaceae</taxon>
        <taxon>Natranaerovirga</taxon>
    </lineage>
</organism>
<dbReference type="Proteomes" id="UP000294902">
    <property type="component" value="Unassembled WGS sequence"/>
</dbReference>
<evidence type="ECO:0000259" key="10">
    <source>
        <dbReference type="PROSITE" id="PS50893"/>
    </source>
</evidence>
<feature type="transmembrane region" description="Helical" evidence="9">
    <location>
        <begin position="12"/>
        <end position="31"/>
    </location>
</feature>
<evidence type="ECO:0000313" key="12">
    <source>
        <dbReference type="EMBL" id="TCT13075.1"/>
    </source>
</evidence>
<dbReference type="Pfam" id="PF00005">
    <property type="entry name" value="ABC_tran"/>
    <property type="match status" value="1"/>
</dbReference>
<dbReference type="SUPFAM" id="SSF52540">
    <property type="entry name" value="P-loop containing nucleoside triphosphate hydrolases"/>
    <property type="match status" value="1"/>
</dbReference>
<dbReference type="InterPro" id="IPR036640">
    <property type="entry name" value="ABC1_TM_sf"/>
</dbReference>
<proteinExistence type="predicted"/>
<evidence type="ECO:0000256" key="4">
    <source>
        <dbReference type="ARBA" id="ARBA00022692"/>
    </source>
</evidence>
<evidence type="ECO:0000256" key="2">
    <source>
        <dbReference type="ARBA" id="ARBA00022448"/>
    </source>
</evidence>
<dbReference type="PANTHER" id="PTHR43394">
    <property type="entry name" value="ATP-DEPENDENT PERMEASE MDL1, MITOCHONDRIAL"/>
    <property type="match status" value="1"/>
</dbReference>
<dbReference type="FunFam" id="3.40.50.300:FF:000221">
    <property type="entry name" value="Multidrug ABC transporter ATP-binding protein"/>
    <property type="match status" value="1"/>
</dbReference>
<dbReference type="RefSeq" id="WP_132253372.1">
    <property type="nucleotide sequence ID" value="NZ_SMAL01000009.1"/>
</dbReference>
<dbReference type="AlphaFoldDB" id="A0A4R3MGI1"/>
<dbReference type="SMART" id="SM00382">
    <property type="entry name" value="AAA"/>
    <property type="match status" value="1"/>
</dbReference>
<dbReference type="InterPro" id="IPR003439">
    <property type="entry name" value="ABC_transporter-like_ATP-bd"/>
</dbReference>
<comment type="subcellular location">
    <subcellularLocation>
        <location evidence="1">Cell membrane</location>
        <topology evidence="1">Multi-pass membrane protein</topology>
    </subcellularLocation>
</comment>
<evidence type="ECO:0000256" key="6">
    <source>
        <dbReference type="ARBA" id="ARBA00022840"/>
    </source>
</evidence>
<dbReference type="InterPro" id="IPR003593">
    <property type="entry name" value="AAA+_ATPase"/>
</dbReference>
<dbReference type="SUPFAM" id="SSF90123">
    <property type="entry name" value="ABC transporter transmembrane region"/>
    <property type="match status" value="1"/>
</dbReference>
<protein>
    <submittedName>
        <fullName evidence="12">ATP-binding cassette subfamily B protein</fullName>
    </submittedName>
</protein>
<dbReference type="GO" id="GO:0015421">
    <property type="term" value="F:ABC-type oligopeptide transporter activity"/>
    <property type="evidence" value="ECO:0007669"/>
    <property type="project" value="TreeGrafter"/>
</dbReference>
<gene>
    <name evidence="12" type="ORF">EDC18_10938</name>
</gene>
<dbReference type="Pfam" id="PF00664">
    <property type="entry name" value="ABC_membrane"/>
    <property type="match status" value="1"/>
</dbReference>
<evidence type="ECO:0000256" key="8">
    <source>
        <dbReference type="ARBA" id="ARBA00023136"/>
    </source>
</evidence>
<dbReference type="GO" id="GO:0005886">
    <property type="term" value="C:plasma membrane"/>
    <property type="evidence" value="ECO:0007669"/>
    <property type="project" value="UniProtKB-SubCell"/>
</dbReference>
<comment type="caution">
    <text evidence="12">The sequence shown here is derived from an EMBL/GenBank/DDBJ whole genome shotgun (WGS) entry which is preliminary data.</text>
</comment>
<keyword evidence="4 9" id="KW-0812">Transmembrane</keyword>
<dbReference type="OrthoDB" id="9762778at2"/>